<dbReference type="AlphaFoldDB" id="Q7MG81"/>
<dbReference type="HOGENOM" id="CLU_2959721_0_0_6"/>
<protein>
    <submittedName>
        <fullName evidence="1">Uncharacterized protein</fullName>
    </submittedName>
</protein>
<reference evidence="1 2" key="1">
    <citation type="journal article" date="2003" name="Genome Res.">
        <title>Comparative genome analysis of Vibrio vulnificus, a marine pathogen.</title>
        <authorList>
            <person name="Chen C.Y."/>
            <person name="Wu K.M."/>
            <person name="Chang Y.C."/>
            <person name="Chang C.H."/>
            <person name="Tsai H.C."/>
            <person name="Liao T.L."/>
            <person name="Liu Y.M."/>
            <person name="Chen H.J."/>
            <person name="Shen A.B."/>
            <person name="Li J.C."/>
            <person name="Su T.L."/>
            <person name="Shao C.P."/>
            <person name="Lee C.T."/>
            <person name="Hor L.I."/>
            <person name="Tsai S.F."/>
        </authorList>
    </citation>
    <scope>NUCLEOTIDE SEQUENCE [LARGE SCALE GENOMIC DNA]</scope>
    <source>
        <strain evidence="1 2">YJ016</strain>
    </source>
</reference>
<sequence>MLIKLFFNFRTIDVECIGQILVGERHREAWCEMPFTAYFNATVYRAIARFFTLIRRHDQ</sequence>
<evidence type="ECO:0000313" key="2">
    <source>
        <dbReference type="Proteomes" id="UP000002675"/>
    </source>
</evidence>
<dbReference type="EMBL" id="BA000038">
    <property type="protein sequence ID" value="BAC96114.1"/>
    <property type="molecule type" value="Genomic_DNA"/>
</dbReference>
<gene>
    <name evidence="1" type="ordered locus">VVA0087</name>
</gene>
<dbReference type="Proteomes" id="UP000002675">
    <property type="component" value="Chromosome II"/>
</dbReference>
<evidence type="ECO:0000313" key="1">
    <source>
        <dbReference type="EMBL" id="BAC96114.1"/>
    </source>
</evidence>
<accession>Q7MG81</accession>
<dbReference type="KEGG" id="vvy:VVA0087"/>
<proteinExistence type="predicted"/>
<name>Q7MG81_VIBVY</name>
<organism evidence="1 2">
    <name type="scientific">Vibrio vulnificus (strain YJ016)</name>
    <dbReference type="NCBI Taxonomy" id="196600"/>
    <lineage>
        <taxon>Bacteria</taxon>
        <taxon>Pseudomonadati</taxon>
        <taxon>Pseudomonadota</taxon>
        <taxon>Gammaproteobacteria</taxon>
        <taxon>Vibrionales</taxon>
        <taxon>Vibrionaceae</taxon>
        <taxon>Vibrio</taxon>
    </lineage>
</organism>